<dbReference type="GO" id="GO:0005930">
    <property type="term" value="C:axoneme"/>
    <property type="evidence" value="ECO:0007669"/>
    <property type="project" value="UniProtKB-SubCell"/>
</dbReference>
<feature type="domain" description="Dynein heavy chain C-terminal" evidence="25">
    <location>
        <begin position="5220"/>
        <end position="5487"/>
    </location>
</feature>
<keyword evidence="8" id="KW-0243">Dynein</keyword>
<dbReference type="Gene3D" id="3.10.490.20">
    <property type="match status" value="1"/>
</dbReference>
<feature type="domain" description="Dynein axonemal heavy chain 2/5/8 coiled-coil" evidence="26">
    <location>
        <begin position="1245"/>
        <end position="1351"/>
    </location>
</feature>
<dbReference type="Gene3D" id="1.10.8.1220">
    <property type="match status" value="1"/>
</dbReference>
<dbReference type="FunFam" id="1.10.8.720:FF:000015">
    <property type="entry name" value="Dynein heavy chain 5, axonemal"/>
    <property type="match status" value="1"/>
</dbReference>
<feature type="compositionally biased region" description="Basic and acidic residues" evidence="15">
    <location>
        <begin position="4080"/>
        <end position="4111"/>
    </location>
</feature>
<feature type="compositionally biased region" description="Basic residues" evidence="15">
    <location>
        <begin position="1947"/>
        <end position="1956"/>
    </location>
</feature>
<dbReference type="GO" id="GO:0005874">
    <property type="term" value="C:microtubule"/>
    <property type="evidence" value="ECO:0007669"/>
    <property type="project" value="UniProtKB-KW"/>
</dbReference>
<evidence type="ECO:0000256" key="3">
    <source>
        <dbReference type="ARBA" id="ARBA00022490"/>
    </source>
</evidence>
<feature type="domain" description="Dynein heavy chain coiled coil stalk" evidence="20">
    <location>
        <begin position="3651"/>
        <end position="4012"/>
    </location>
</feature>
<dbReference type="Pfam" id="PF12774">
    <property type="entry name" value="AAA_6"/>
    <property type="match status" value="1"/>
</dbReference>
<feature type="compositionally biased region" description="Low complexity" evidence="15">
    <location>
        <begin position="4577"/>
        <end position="4586"/>
    </location>
</feature>
<dbReference type="InterPro" id="IPR013594">
    <property type="entry name" value="Dynein_heavy_tail"/>
</dbReference>
<evidence type="ECO:0000259" key="25">
    <source>
        <dbReference type="Pfam" id="PF18199"/>
    </source>
</evidence>
<dbReference type="Gene3D" id="1.10.287.2620">
    <property type="match status" value="1"/>
</dbReference>
<feature type="region of interest" description="Disordered" evidence="15">
    <location>
        <begin position="478"/>
        <end position="501"/>
    </location>
</feature>
<comment type="subcellular location">
    <subcellularLocation>
        <location evidence="1">Cytoplasm</location>
        <location evidence="1">Cytoskeleton</location>
        <location evidence="1">Cilium axoneme</location>
    </subcellularLocation>
</comment>
<dbReference type="Pfam" id="PF17852">
    <property type="entry name" value="Dynein_AAA_lid"/>
    <property type="match status" value="1"/>
</dbReference>
<evidence type="ECO:0000256" key="12">
    <source>
        <dbReference type="ARBA" id="ARBA00023212"/>
    </source>
</evidence>
<feature type="domain" description="Dynein heavy chain tail" evidence="17">
    <location>
        <begin position="495"/>
        <end position="870"/>
    </location>
</feature>
<dbReference type="FunFam" id="3.40.50.300:FF:004783">
    <property type="entry name" value="Dynein heavy chain family protein"/>
    <property type="match status" value="1"/>
</dbReference>
<keyword evidence="13" id="KW-0966">Cell projection</keyword>
<dbReference type="FunFam" id="3.40.50.300:FF:004558">
    <property type="entry name" value="Predicted protein"/>
    <property type="match status" value="1"/>
</dbReference>
<feature type="compositionally biased region" description="Basic and acidic residues" evidence="15">
    <location>
        <begin position="5592"/>
        <end position="5602"/>
    </location>
</feature>
<dbReference type="EMBL" id="GG666638">
    <property type="protein sequence ID" value="EEN46873.1"/>
    <property type="molecule type" value="Genomic_DNA"/>
</dbReference>
<dbReference type="InterPro" id="IPR043160">
    <property type="entry name" value="Dynein_C_barrel"/>
</dbReference>
<dbReference type="InterPro" id="IPR004273">
    <property type="entry name" value="Dynein_heavy_D6_P-loop"/>
</dbReference>
<keyword evidence="10" id="KW-0969">Cilium</keyword>
<name>C3ZKM4_BRAFL</name>
<feature type="compositionally biased region" description="Low complexity" evidence="15">
    <location>
        <begin position="5563"/>
        <end position="5576"/>
    </location>
</feature>
<evidence type="ECO:0000259" key="26">
    <source>
        <dbReference type="Pfam" id="PF25007"/>
    </source>
</evidence>
<evidence type="ECO:0000256" key="8">
    <source>
        <dbReference type="ARBA" id="ARBA00023017"/>
    </source>
</evidence>
<evidence type="ECO:0000259" key="17">
    <source>
        <dbReference type="Pfam" id="PF08385"/>
    </source>
</evidence>
<dbReference type="Gene3D" id="1.10.8.720">
    <property type="entry name" value="Region D6 of dynein motor"/>
    <property type="match status" value="1"/>
</dbReference>
<evidence type="ECO:0000259" key="16">
    <source>
        <dbReference type="Pfam" id="PF03028"/>
    </source>
</evidence>
<evidence type="ECO:0000259" key="18">
    <source>
        <dbReference type="Pfam" id="PF08393"/>
    </source>
</evidence>
<dbReference type="Pfam" id="PF18199">
    <property type="entry name" value="Dynein_C"/>
    <property type="match status" value="1"/>
</dbReference>
<evidence type="ECO:0000259" key="23">
    <source>
        <dbReference type="Pfam" id="PF17852"/>
    </source>
</evidence>
<dbReference type="GO" id="GO:0030286">
    <property type="term" value="C:dynein complex"/>
    <property type="evidence" value="ECO:0007669"/>
    <property type="project" value="UniProtKB-KW"/>
</dbReference>
<organism>
    <name type="scientific">Branchiostoma floridae</name>
    <name type="common">Florida lancelet</name>
    <name type="synonym">Amphioxus</name>
    <dbReference type="NCBI Taxonomy" id="7739"/>
    <lineage>
        <taxon>Eukaryota</taxon>
        <taxon>Metazoa</taxon>
        <taxon>Chordata</taxon>
        <taxon>Cephalochordata</taxon>
        <taxon>Leptocardii</taxon>
        <taxon>Amphioxiformes</taxon>
        <taxon>Branchiostomatidae</taxon>
        <taxon>Branchiostoma</taxon>
    </lineage>
</organism>
<feature type="domain" description="Dynein heavy chain linker" evidence="18">
    <location>
        <begin position="1674"/>
        <end position="1916"/>
    </location>
</feature>
<evidence type="ECO:0000256" key="4">
    <source>
        <dbReference type="ARBA" id="ARBA00022701"/>
    </source>
</evidence>
<dbReference type="GO" id="GO:0005524">
    <property type="term" value="F:ATP binding"/>
    <property type="evidence" value="ECO:0007669"/>
    <property type="project" value="UniProtKB-KW"/>
</dbReference>
<dbReference type="InterPro" id="IPR042228">
    <property type="entry name" value="Dynein_linker_3"/>
</dbReference>
<feature type="region of interest" description="Disordered" evidence="15">
    <location>
        <begin position="1605"/>
        <end position="1661"/>
    </location>
</feature>
<evidence type="ECO:0000256" key="1">
    <source>
        <dbReference type="ARBA" id="ARBA00004430"/>
    </source>
</evidence>
<keyword evidence="9 14" id="KW-0175">Coiled coil</keyword>
<dbReference type="InterPro" id="IPR026983">
    <property type="entry name" value="DHC"/>
</dbReference>
<feature type="domain" description="Dynein heavy chain linker" evidence="18">
    <location>
        <begin position="1434"/>
        <end position="1603"/>
    </location>
</feature>
<dbReference type="GO" id="GO:0008569">
    <property type="term" value="F:minus-end-directed microtubule motor activity"/>
    <property type="evidence" value="ECO:0007669"/>
    <property type="project" value="InterPro"/>
</dbReference>
<evidence type="ECO:0000256" key="5">
    <source>
        <dbReference type="ARBA" id="ARBA00022737"/>
    </source>
</evidence>
<feature type="region of interest" description="Disordered" evidence="15">
    <location>
        <begin position="1915"/>
        <end position="1980"/>
    </location>
</feature>
<evidence type="ECO:0000256" key="7">
    <source>
        <dbReference type="ARBA" id="ARBA00022840"/>
    </source>
</evidence>
<feature type="region of interest" description="Disordered" evidence="15">
    <location>
        <begin position="4057"/>
        <end position="4162"/>
    </location>
</feature>
<dbReference type="InterPro" id="IPR043157">
    <property type="entry name" value="Dynein_AAA1S"/>
</dbReference>
<keyword evidence="6" id="KW-0547">Nucleotide-binding</keyword>
<feature type="compositionally biased region" description="Basic and acidic residues" evidence="15">
    <location>
        <begin position="1918"/>
        <end position="1932"/>
    </location>
</feature>
<evidence type="ECO:0000256" key="15">
    <source>
        <dbReference type="SAM" id="MobiDB-lite"/>
    </source>
</evidence>
<dbReference type="FunFam" id="1.10.287.2620:FF:000002">
    <property type="entry name" value="Dynein heavy chain 2, axonemal"/>
    <property type="match status" value="1"/>
</dbReference>
<dbReference type="Gene3D" id="1.20.920.20">
    <property type="match status" value="1"/>
</dbReference>
<dbReference type="Pfam" id="PF17857">
    <property type="entry name" value="AAA_lid_1"/>
    <property type="match status" value="1"/>
</dbReference>
<feature type="region of interest" description="Disordered" evidence="15">
    <location>
        <begin position="5549"/>
        <end position="5712"/>
    </location>
</feature>
<evidence type="ECO:0000256" key="10">
    <source>
        <dbReference type="ARBA" id="ARBA00023069"/>
    </source>
</evidence>
<dbReference type="Gene3D" id="1.20.1270.280">
    <property type="match status" value="1"/>
</dbReference>
<keyword evidence="11" id="KW-0505">Motor protein</keyword>
<dbReference type="Pfam" id="PF08385">
    <property type="entry name" value="DHC_N1"/>
    <property type="match status" value="2"/>
</dbReference>
<dbReference type="Gene3D" id="1.20.920.30">
    <property type="match status" value="1"/>
</dbReference>
<dbReference type="PANTHER" id="PTHR46961:SF21">
    <property type="entry name" value="LOW QUALITY PROTEIN: DYNEIN BETA CHAIN, FLAGELLAR OUTER ARM-LIKE"/>
    <property type="match status" value="1"/>
</dbReference>
<dbReference type="Pfam" id="PF25007">
    <property type="entry name" value="DYH2-5-8_CC"/>
    <property type="match status" value="1"/>
</dbReference>
<dbReference type="FunFam" id="1.20.920.20:FF:000034">
    <property type="entry name" value="Predicted protein"/>
    <property type="match status" value="1"/>
</dbReference>
<evidence type="ECO:0000256" key="11">
    <source>
        <dbReference type="ARBA" id="ARBA00023175"/>
    </source>
</evidence>
<dbReference type="Pfam" id="PF12780">
    <property type="entry name" value="AAA_8"/>
    <property type="match status" value="1"/>
</dbReference>
<feature type="domain" description="Dynein heavy chain ATP-binding dynein motor region" evidence="22">
    <location>
        <begin position="4203"/>
        <end position="4442"/>
    </location>
</feature>
<dbReference type="InParanoid" id="C3ZKM4"/>
<dbReference type="GO" id="GO:0045505">
    <property type="term" value="F:dynein intermediate chain binding"/>
    <property type="evidence" value="ECO:0007669"/>
    <property type="project" value="InterPro"/>
</dbReference>
<feature type="coiled-coil region" evidence="14">
    <location>
        <begin position="3895"/>
        <end position="3929"/>
    </location>
</feature>
<protein>
    <submittedName>
        <fullName evidence="27">Uncharacterized protein</fullName>
    </submittedName>
</protein>
<dbReference type="Pfam" id="PF03028">
    <property type="entry name" value="Dynein_heavy"/>
    <property type="match status" value="1"/>
</dbReference>
<comment type="similarity">
    <text evidence="2">Belongs to the dynein heavy chain family.</text>
</comment>
<dbReference type="InterPro" id="IPR042219">
    <property type="entry name" value="AAA_lid_11_sf"/>
</dbReference>
<feature type="domain" description="Dynein heavy chain tail" evidence="17">
    <location>
        <begin position="242"/>
        <end position="450"/>
    </location>
</feature>
<keyword evidence="3" id="KW-0963">Cytoplasm</keyword>
<feature type="compositionally biased region" description="Acidic residues" evidence="15">
    <location>
        <begin position="4506"/>
        <end position="4516"/>
    </location>
</feature>
<dbReference type="InterPro" id="IPR041228">
    <property type="entry name" value="Dynein_C"/>
</dbReference>
<dbReference type="InterPro" id="IPR056759">
    <property type="entry name" value="DYH2-5-8_CC"/>
</dbReference>
<dbReference type="Pfam" id="PF08393">
    <property type="entry name" value="DHC_N2"/>
    <property type="match status" value="2"/>
</dbReference>
<accession>C3ZKM4</accession>
<gene>
    <name evidence="27" type="ORF">BRAFLDRAFT_108792</name>
</gene>
<dbReference type="Gene3D" id="1.20.140.100">
    <property type="entry name" value="Dynein heavy chain, N-terminal domain 2"/>
    <property type="match status" value="1"/>
</dbReference>
<evidence type="ECO:0000259" key="21">
    <source>
        <dbReference type="Pfam" id="PF12780"/>
    </source>
</evidence>
<feature type="region of interest" description="Disordered" evidence="15">
    <location>
        <begin position="2038"/>
        <end position="2064"/>
    </location>
</feature>
<feature type="coiled-coil region" evidence="14">
    <location>
        <begin position="3650"/>
        <end position="3677"/>
    </location>
</feature>
<feature type="domain" description="Dynein heavy chain hydrolytic ATP-binding dynein motor region" evidence="19">
    <location>
        <begin position="2236"/>
        <end position="2454"/>
    </location>
</feature>
<dbReference type="GO" id="GO:0007018">
    <property type="term" value="P:microtubule-based movement"/>
    <property type="evidence" value="ECO:0007669"/>
    <property type="project" value="InterPro"/>
</dbReference>
<feature type="compositionally biased region" description="Basic and acidic residues" evidence="15">
    <location>
        <begin position="4524"/>
        <end position="4534"/>
    </location>
</feature>
<evidence type="ECO:0000256" key="9">
    <source>
        <dbReference type="ARBA" id="ARBA00023054"/>
    </source>
</evidence>
<proteinExistence type="inferred from homology"/>
<feature type="region of interest" description="Disordered" evidence="15">
    <location>
        <begin position="4721"/>
        <end position="4748"/>
    </location>
</feature>
<feature type="compositionally biased region" description="Polar residues" evidence="15">
    <location>
        <begin position="1618"/>
        <end position="1629"/>
    </location>
</feature>
<dbReference type="InterPro" id="IPR042222">
    <property type="entry name" value="Dynein_2_N"/>
</dbReference>
<dbReference type="InterPro" id="IPR035699">
    <property type="entry name" value="AAA_6"/>
</dbReference>
<dbReference type="Pfam" id="PF12777">
    <property type="entry name" value="MT"/>
    <property type="match status" value="1"/>
</dbReference>
<keyword evidence="7" id="KW-0067">ATP-binding</keyword>
<feature type="region of interest" description="Disordered" evidence="15">
    <location>
        <begin position="2122"/>
        <end position="2158"/>
    </location>
</feature>
<keyword evidence="4" id="KW-0493">Microtubule</keyword>
<dbReference type="InterPro" id="IPR027417">
    <property type="entry name" value="P-loop_NTPase"/>
</dbReference>
<dbReference type="GO" id="GO:0031514">
    <property type="term" value="C:motile cilium"/>
    <property type="evidence" value="ECO:0007669"/>
    <property type="project" value="UniProtKB-ARBA"/>
</dbReference>
<dbReference type="PANTHER" id="PTHR46961">
    <property type="entry name" value="DYNEIN HEAVY CHAIN 1, AXONEMAL-LIKE PROTEIN"/>
    <property type="match status" value="1"/>
</dbReference>
<keyword evidence="5" id="KW-0677">Repeat</keyword>
<feature type="domain" description="Dynein heavy chain AAA 5 extension" evidence="23">
    <location>
        <begin position="2820"/>
        <end position="2953"/>
    </location>
</feature>
<feature type="domain" description="Dynein heavy chain 3 AAA+ lid" evidence="24">
    <location>
        <begin position="3203"/>
        <end position="3293"/>
    </location>
</feature>
<feature type="compositionally biased region" description="Low complexity" evidence="15">
    <location>
        <begin position="1644"/>
        <end position="1661"/>
    </location>
</feature>
<feature type="coiled-coil region" evidence="14">
    <location>
        <begin position="1399"/>
        <end position="1426"/>
    </location>
</feature>
<evidence type="ECO:0000256" key="13">
    <source>
        <dbReference type="ARBA" id="ARBA00023273"/>
    </source>
</evidence>
<dbReference type="Gene3D" id="3.20.180.20">
    <property type="entry name" value="Dynein heavy chain, N-terminal domain 2"/>
    <property type="match status" value="1"/>
</dbReference>
<evidence type="ECO:0000313" key="27">
    <source>
        <dbReference type="EMBL" id="EEN46873.1"/>
    </source>
</evidence>
<dbReference type="FunFam" id="1.20.1270.280:FF:000032">
    <property type="entry name" value="Predicted protein"/>
    <property type="match status" value="1"/>
</dbReference>
<dbReference type="GO" id="GO:0051959">
    <property type="term" value="F:dynein light intermediate chain binding"/>
    <property type="evidence" value="ECO:0007669"/>
    <property type="project" value="InterPro"/>
</dbReference>
<feature type="domain" description="Dynein heavy chain AAA module D4" evidence="21">
    <location>
        <begin position="3370"/>
        <end position="3637"/>
    </location>
</feature>
<evidence type="ECO:0000256" key="2">
    <source>
        <dbReference type="ARBA" id="ARBA00008887"/>
    </source>
</evidence>
<reference evidence="27" key="1">
    <citation type="journal article" date="2008" name="Nature">
        <title>The amphioxus genome and the evolution of the chordate karyotype.</title>
        <authorList>
            <consortium name="US DOE Joint Genome Institute (JGI-PGF)"/>
            <person name="Putnam N.H."/>
            <person name="Butts T."/>
            <person name="Ferrier D.E.K."/>
            <person name="Furlong R.F."/>
            <person name="Hellsten U."/>
            <person name="Kawashima T."/>
            <person name="Robinson-Rechavi M."/>
            <person name="Shoguchi E."/>
            <person name="Terry A."/>
            <person name="Yu J.-K."/>
            <person name="Benito-Gutierrez E.L."/>
            <person name="Dubchak I."/>
            <person name="Garcia-Fernandez J."/>
            <person name="Gibson-Brown J.J."/>
            <person name="Grigoriev I.V."/>
            <person name="Horton A.C."/>
            <person name="de Jong P.J."/>
            <person name="Jurka J."/>
            <person name="Kapitonov V.V."/>
            <person name="Kohara Y."/>
            <person name="Kuroki Y."/>
            <person name="Lindquist E."/>
            <person name="Lucas S."/>
            <person name="Osoegawa K."/>
            <person name="Pennacchio L.A."/>
            <person name="Salamov A.A."/>
            <person name="Satou Y."/>
            <person name="Sauka-Spengler T."/>
            <person name="Schmutz J."/>
            <person name="Shin-I T."/>
            <person name="Toyoda A."/>
            <person name="Bronner-Fraser M."/>
            <person name="Fujiyama A."/>
            <person name="Holland L.Z."/>
            <person name="Holland P.W.H."/>
            <person name="Satoh N."/>
            <person name="Rokhsar D.S."/>
        </authorList>
    </citation>
    <scope>NUCLEOTIDE SEQUENCE [LARGE SCALE GENOMIC DNA]</scope>
    <source>
        <strain evidence="27">S238N-H82</strain>
        <tissue evidence="27">Testes</tissue>
    </source>
</reference>
<dbReference type="InterPro" id="IPR041589">
    <property type="entry name" value="DNAH3_AAA_lid_1"/>
</dbReference>
<feature type="domain" description="Dynein heavy chain region D6 P-loop" evidence="16">
    <location>
        <begin position="4823"/>
        <end position="4935"/>
    </location>
</feature>
<dbReference type="Pfam" id="PF12781">
    <property type="entry name" value="AAA_9"/>
    <property type="match status" value="1"/>
</dbReference>
<evidence type="ECO:0000256" key="14">
    <source>
        <dbReference type="SAM" id="Coils"/>
    </source>
</evidence>
<dbReference type="FunFam" id="1.20.140.100:FF:000001">
    <property type="entry name" value="dynein heavy chain 17, axonemal"/>
    <property type="match status" value="1"/>
</dbReference>
<dbReference type="FunFam" id="3.40.50.300:FF:002448">
    <property type="entry name" value="Dynein heavy chain family protein"/>
    <property type="match status" value="1"/>
</dbReference>
<dbReference type="Pfam" id="PF12775">
    <property type="entry name" value="AAA_7"/>
    <property type="match status" value="1"/>
</dbReference>
<evidence type="ECO:0000259" key="19">
    <source>
        <dbReference type="Pfam" id="PF12774"/>
    </source>
</evidence>
<feature type="region of interest" description="Disordered" evidence="15">
    <location>
        <begin position="4506"/>
        <end position="4591"/>
    </location>
</feature>
<dbReference type="Gene3D" id="1.10.472.130">
    <property type="match status" value="1"/>
</dbReference>
<dbReference type="Gene3D" id="1.20.58.1120">
    <property type="match status" value="1"/>
</dbReference>
<dbReference type="SUPFAM" id="SSF52540">
    <property type="entry name" value="P-loop containing nucleoside triphosphate hydrolases"/>
    <property type="match status" value="2"/>
</dbReference>
<dbReference type="eggNOG" id="KOG3595">
    <property type="taxonomic scope" value="Eukaryota"/>
</dbReference>
<evidence type="ECO:0000256" key="6">
    <source>
        <dbReference type="ARBA" id="ARBA00022741"/>
    </source>
</evidence>
<dbReference type="InterPro" id="IPR024317">
    <property type="entry name" value="Dynein_heavy_chain_D4_dom"/>
</dbReference>
<evidence type="ECO:0000259" key="22">
    <source>
        <dbReference type="Pfam" id="PF12781"/>
    </source>
</evidence>
<dbReference type="InterPro" id="IPR024743">
    <property type="entry name" value="Dynein_HC_stalk"/>
</dbReference>
<keyword evidence="12" id="KW-0206">Cytoskeleton</keyword>
<dbReference type="Gene3D" id="1.10.8.710">
    <property type="match status" value="1"/>
</dbReference>
<dbReference type="InterPro" id="IPR035706">
    <property type="entry name" value="AAA_9"/>
</dbReference>
<evidence type="ECO:0000259" key="20">
    <source>
        <dbReference type="Pfam" id="PF12777"/>
    </source>
</evidence>
<dbReference type="Gene3D" id="3.40.50.300">
    <property type="entry name" value="P-loop containing nucleotide triphosphate hydrolases"/>
    <property type="match status" value="6"/>
</dbReference>
<sequence>MPYIAGREMDLGQTEDLRDHWLQYGLDSARLTPYDILLSYPSSDENRKHPVKTNVNMATQEMDERLRWLETRITSSLRPRNEDLKNLFTNDETRSVLVEYITNEDLRCLYIYAKSPKNGLQASLSPPAQLPAKAVFFLKTGTSVKLTKDNMDANVIYIDGANMPLEHMDMLARDVFLPLLCTETEHAETVAGPDKLMDVLHRLMSNVEVTHGHQQGSIVLPLPSIEVLAEAAAATNRRAAVIHVLESTVIGWIKQIRGVLKHDPVAELSRLSSKPRPQDEVQVWSNHLSRLHSINSQLDAPIACDILLNLEEADSSYSHSFQNVRKEIGKAVHDTNEHLLYLNTMRTWLDRLQLGRSPKEIQQIFAPLVHTTYLVWMHSKYYHEKRQFQTLLRVVSNEIVAKSESMVGDDLLQDTVQSYSRLKDALRVCAAYRGTYLDWREKANAMNKEKVEESATSLIHRPQGQLWATKLYGTHAYDPRRPAQKNESTTSLGVEEEWKDSPWPPRNARCFDLMNRFMERCNDVLELVETTRHFRLLESAAEIGGAGGRSLDALVQEIHQNFAKAMDDFISSAGNILDVDDSHNFDKSFFKFRSVVKDLEAQLASVLNLSFLQCPTVASQLRLLEVFEGVSSRELVQKHLKDKDRALVSSFTQELLEVKTIFNSKVRAPPMHTNLPRTVSKLLWIKGLQARITEPMEKFRRVSPHSLGGDAGWQMRDAYTDAMKEFQRCEKQIVEHWQKSVQSELRDRLKQPLLVAENYDEDEDVRPQIVHVNLDPELILLLREIHYFSQAPYNIKLPQPARALIRNTDAATLRVTAARLETIVSKYNEVMRSISEVERPLFERKLAKIDVVFDEGLHNFTWKTTESADFIEIASSLVCSDLHGNLTVVQTNCDDITLLAGNWSQGQLDVFAAQEEETSYTMDELVDMQKKLDEDLTSIIVPSGHRIHALLQESFEAVQISRASPAWEAYVEFVDSIVLDGLKRSTVTSLETMHNQLVMANISQDPYVPILTIRLELIENVVSFNPPLDQNSAMLSVQELVTKWLESFLSRGALVQMLGRDSSNGYEDYIAVDDDVKQLVQQILQLVRDNAEECKKLLDLFKDYHFLWMQHVQQTFDDFLHGKLSPNPLRSAASSPQGLLRQIASAKSDARSSASGRSRADSIGSMQSAGVLGTAERSFLTPKHASSNMNVPSLDDFDNEIDIYRVARDNIHTLQDHQDVGWLRVDIKPIKQVLITHASRWMWTFTKYLTDQVTEMLTTLDKFLKRIEPDIEGITGEERDTASFMRMMRLFNEVSAQQQEMDGKFQAMHRTVLLLEKYQMQLPAATERLFKAAPGRWNNLKTKVSLAKQRLGPRIQEESRRITKDLARFGMRVDELVSDISQSEVYMRECTFENAGEILGDFRRRLDHLENEAQDLIELQELLETAVVNFSLLPQCRQDLRNLKLVWETWRVVSEQQNDWRLHRWQKIDTKFLRTATQEQLARVKGLPDDTFMWDVYMGMQESIVIIQACLPLIDDLRNPAMRTRHWKQLVRITGGVLQIDNDSLKKMTLGQLLELGLQRHVDDVRNIVQRAVKEVTIESSLKTYEEIWLSKLFELLQHIKSKPTATGPTGLLDEGASQYSGSEATHTMTGDDATRPSRRARATSRTSNNTSISRTRRGSTASLPASLANLGEDSGQLFLLTSTDTIFEELESHQVSLQSMGASSAAGSFSDEVLKWQKRLQTIEAVLTVWLEVQEKWVELEEVFSGADVRSTLSHDANMFAAANRDFRRLMRATEKNPNVLQCCSRKGILNFLEKMNGTLEHCRKSLLHHLERKRQKFPRFYFLSMEDVLHVVCNGHNLKAVSPYLCKLFPDMGSVKHEECEPLSNNTFQITAVLSTVGEKLPLQQPMECEGPIENWLPTFLAAIKTALQGQLHTALGHERPQTSAHREIHSAGARRVPIPDKKEGRKSKARSRTSSRAGSQMSVTKDTHEEAEKTPSWTLDHVTEIVQLATHVQMTAQVEGCLKAAEGGDRNAIQENLSKLSTMLQATAVMLKGIDDDKDSKRSKVRKTDSQASLPRDKEHDMYSQGYSLSHRGRSMLGSMAGSLYQMDKLEQGTIGTIEERNSLLDADMEQRDADAMTEPMEPPIDTMKTLAPPVSKLSKGSRKDEEEEEKQTEPSEMKLMLFPAQIQKISNIIALLAHYKDVLQRFLDEQNDMAGVGSNLVHSFHWRSQIKYNYQEDTKFVSTKVLDMEFDYGFEYQGSASRLVITPLTERVFVSLTQAISANMGALCQGPPGHGKQETLRELSMCLGCPLYKFHCTHSMDTYMLGDIFKGLATTGCWVAFLHLDILQPSLLSVMAQLLRAVQEAQQAGKPAVNLQGEEVTLQLGGACFATISSTVVMGHTQSDGHLSFKSAVACLPSAILQLFRVVSVVNTDLGLAMEVMLWSQGFLQAAVLAKKLITLRDLCKKMLTTVTFISTKTILGERGVSGTHGLSIQNLKNVISDAGVTLDAMLCQYATEKEMAAMAAEKADSLLPDAETVASMEQEALVTAIRNTFMPRLNGRDASIFMTLMGDLFPGVNVPMTFEGEPTDQRGGAKLNTPLVKVKREEKERFVPTPTNEKPGPLDDMSAAITVATNELGLMPGTAFQARVAQLVQMANTHPAIIVTGPAGCGKSSCLQTFITAQRQMGKTVSAQTVFTRAMESEELFGFNDPATREWHHGILPSLLRRYCMLHSSADFLRSKPVMKILQLDGEVDDSQIEMFDSLLHHEGYLVTGNNERMKIADSLRIFWEMETLAHVSPSMVSRLAVLSMDMSDVGWQLVLARWLDGRPDKEQDMLRSLADKYIGPCLEYLAACTSPTAMLGSRESAARPRMRRVVPVTDANMVSTFCALLESLLTQQTDVTEVEMERFFNFAAIWAFAGTLEADYQTAFSQWWRHQFVAGPDGVDYPESGEVWDYYVDTENREWTNWLDAVPAYSLPHGQGIPPDAYVHTVTVEQLSYLLGLLFDSNKPVMFVGEAGCGKTAIMKDRVRTFCMGEMAEARSITVRSNRFTTARWLWKTIEETLEWKHGRTYIPKGNKRLMVVVDDMNLARVDAYQSQSANEIIRQHIDCGGVFDPVTQQWRQVKNVTYVSTVNPNTTAPVPSLSSRLLRHFAIFNCPYPKTNELHYIFTTLLTTHFTSASSGHMMAGSSIQGLASSQHDKGGQESHGEEHLKDLLSTLVTVALETQDKMRSMFLSTSERVHYIFTIRDLLRIFKNLCLSLKPGIKPEDLLYLWTHECNWVYGHRMVNEVDVSRYKQAFVTAARKHFTNEEELNLVINPKQPIFSSIEENESGLVTAGPQSAAGGGSELRAEDNTTDLFVPCFDEEAMRDVMKEGLREYNKSNPIMKLSFHNTIMENIARLCRVIISPHEVAHALLCGEGCPGIAPLVARLSAHLCGFQPLKINPVTDGGDGSSQDRLALFKSELLAAYTKAGAKGEKLLCILTEEELLEEEFLVPITDFVVTGVTSRLFTPEEQTAIVNSIRTEVTQAGLTYTREIAWDFFLRTATKNFRICLIFPSMGPDFQRRCRSFPALFSRSNILFLGHWERQQLVEHAYYHLKDAENFPVVQRENLAHLLSSMHISLRQQDGQEISWGEFRHITNASYEKFVERFVAMSAQRFEEVLFLHERMKQILERIDAENKKAMQLKTQLEHERVVLMERKQGTIQLLAQIGQDTAITEQQVRIVRRQLQKIYHLKKSLPDYQVAHERAVYKAIAIVADTKKVVEAMNMDHLVALRSLHQPDPVLEDLMAAIIMLCMHHPLSSYYTTVTFLCLTSVKSPNSDLTWNKGAKRQMANLERFREELLGFDENQLPEETIEVVEQYLKKPGFTPETMQAKADNNVAVATLCKWVRGVVRYNRLMISKVKPLHNKVEQTAAAVEMAEHRMSTLETKRKALETRLQDLAKGFEEATIDKKEQEANTELMDRNLDTAARFRKILAKEHEHFVQIFNSLGRREVGIAGGVAMAAAFAIYLGPYDHGFRRMMVTLHWPHCLQERGVPLVIDSLDPMKGHVIDWAIDTGSPMIRDYSENGFTMGESSKAESELFATAPQEMSTAKSADREQRTEGDGAEEKVHFEETAGPDNDKSGTEEETEVPATEAGTENPQTEMGAEGTQEADMQYESEPAEGNGGENESEVSSHASAEGFVGYTVENMPVISKPEYNKYMGALVKLLVGGKQLQEWNTQGFSPHQIENMAILVSSWNRPPFLIDPHGDAVRWLKKVMKKQGRELVSVDMQRRMDPAVLVLIERALVTGLSLLLQNCTEHVESMLTPLIYLQNHMDVEEPEEPYIIQYCGRRLQSPPSFNLYLSSLVTRPQLDAEIASTTALISYTTSSETLQQSMYQYNFDIHDFQEDLLSRTFARVRRDLYQEQKLALLAIREYRVALKSLAKRLAQRLLEGESDDIWDSTEFVTKVVQQKQQVYQRLQQAEQVLEDVQALREELAPVAERGALLFSLLRSLEMVQREYKFSKTFFLGLFDKAVGEDVEEDEEEEEPAGSASKDISPRQDKDSRHGRSPRSMRGEEGVSLAGSTKQQENGEGETETSAESSRPKSEELVLPEAPEVPTQGVSFDSMSVNQTKMLVDGLTQMVYDSVSQSLYPEHRLLFATMLCLHMQLEGEEFAEEELSLLLQGNPGLGGGLPLSLEDFDCEAPIPDWVPQDKFEDLMAMSVLPGPLDSLCKHVAEDTDDWERWYMSLAPEEERLPYRPPTEQEEQGADTGPGSPDMGPMTDFHQLLIIRCLRPDRLPFAMAKYVQKHMPGVLGNKTTPNLETILDTAGDSHIGVLVLLSPSLNSSSQPNIAAIDIKKHPVEVLKSLAKGIPVEHVAVGDGCESRVDVAIDTAHNNDGWVIIEDIHLASPQFLHELKLHLARVSHTATGLKDRSAQDGGRSSFQVWLTSEPSATIPEDLLNSLHKVAWDVIGPHLLGGQEAQGPALLAHGSPQGMLKKAIGAALSSVPAQSWDKLRDKSNNIRNMVFGLCVVQGVLLARQLYGTRGLSLQYPLSGVQLRQGIDILVGKALNEGGEEPTVDEACKALAEMVYGNIMGTDWDRQYTTTVLHEILYLITNQSGRLMLGSVPIPTPAANVDPSEYARWFESCFESDHSATEALLLDESVDRDWNEASSSVYVAHLDQLLTHTQCGPYPSKSIVSKEVSLDVQRLRFAIDLCVDGLPPLLELGRLPAQVDSSSFSFQYHRPSMVSVATVPPEEMPESLGFILLQECHWLNLLLCHVRQSLHNLDQCMLGGTNAIPASLTQLAEALQSEEVPVSWTHPRCRPSSHTILSWLADLQERYKQFHDWVKHGIVSKEPDRPTSQPQLSHGQLTSVWLGGLVNPAALFTALRQEKAVQLEVPVSKITLSCEVVRDDTAVVEEEGGLYIQGLYIQGAAWDWQAGCLTEAEMGLTPLPAVYVKPVLTSEAPGPGRDGGEDITLYDCPVFMNKARQVCSLTLPLRCPSPTENFIMSGAAVILDAGCLLDEHKKGRTFASLKKDPIPMSARDMVPSIPAYSVPTSAKHKVSHDPNMMAKARKIGVDQQAVESGIHTGRQSQQSQHSQRSYVSATSKLSESAKQPISKGDVEAGSRHDSPTIPAASESTEHNPLAQDSGVVRDGQAGEEPPSTADYFSSSDEKAAHGQQGFDPGYSADDSQSESRKESDATEAGHGRARGLTSDDDTLGYTTDRGLDSREGPPESQPSY</sequence>
<feature type="compositionally biased region" description="Basic and acidic residues" evidence="15">
    <location>
        <begin position="5665"/>
        <end position="5678"/>
    </location>
</feature>
<evidence type="ECO:0000259" key="24">
    <source>
        <dbReference type="Pfam" id="PF17857"/>
    </source>
</evidence>
<feature type="compositionally biased region" description="Polar residues" evidence="15">
    <location>
        <begin position="5577"/>
        <end position="5587"/>
    </location>
</feature>
<dbReference type="InterPro" id="IPR041466">
    <property type="entry name" value="Dynein_AAA5_ext"/>
</dbReference>
<dbReference type="InterPro" id="IPR013602">
    <property type="entry name" value="Dynein_heavy_linker"/>
</dbReference>